<organism evidence="9 10">
    <name type="scientific">Caenorhabditis angaria</name>
    <dbReference type="NCBI Taxonomy" id="860376"/>
    <lineage>
        <taxon>Eukaryota</taxon>
        <taxon>Metazoa</taxon>
        <taxon>Ecdysozoa</taxon>
        <taxon>Nematoda</taxon>
        <taxon>Chromadorea</taxon>
        <taxon>Rhabditida</taxon>
        <taxon>Rhabditina</taxon>
        <taxon>Rhabditomorpha</taxon>
        <taxon>Rhabditoidea</taxon>
        <taxon>Rhabditidae</taxon>
        <taxon>Peloderinae</taxon>
        <taxon>Caenorhabditis</taxon>
    </lineage>
</organism>
<evidence type="ECO:0000256" key="6">
    <source>
        <dbReference type="SAM" id="Coils"/>
    </source>
</evidence>
<feature type="coiled-coil region" evidence="6">
    <location>
        <begin position="283"/>
        <end position="338"/>
    </location>
</feature>
<proteinExistence type="predicted"/>
<feature type="region of interest" description="Disordered" evidence="7">
    <location>
        <begin position="379"/>
        <end position="427"/>
    </location>
</feature>
<dbReference type="InterPro" id="IPR046347">
    <property type="entry name" value="bZIP_sf"/>
</dbReference>
<keyword evidence="3" id="KW-0238">DNA-binding</keyword>
<feature type="region of interest" description="Disordered" evidence="7">
    <location>
        <begin position="605"/>
        <end position="627"/>
    </location>
</feature>
<dbReference type="AlphaFoldDB" id="A0A9P1MTS8"/>
<dbReference type="PROSITE" id="PS00036">
    <property type="entry name" value="BZIP_BASIC"/>
    <property type="match status" value="1"/>
</dbReference>
<keyword evidence="5" id="KW-0539">Nucleus</keyword>
<protein>
    <recommendedName>
        <fullName evidence="8">BZIP domain-containing protein</fullName>
    </recommendedName>
</protein>
<evidence type="ECO:0000313" key="10">
    <source>
        <dbReference type="Proteomes" id="UP001152747"/>
    </source>
</evidence>
<dbReference type="PANTHER" id="PTHR45996">
    <property type="entry name" value="AGAP001464-PB"/>
    <property type="match status" value="1"/>
</dbReference>
<keyword evidence="4" id="KW-0804">Transcription</keyword>
<feature type="region of interest" description="Disordered" evidence="7">
    <location>
        <begin position="94"/>
        <end position="113"/>
    </location>
</feature>
<dbReference type="GO" id="GO:0005634">
    <property type="term" value="C:nucleus"/>
    <property type="evidence" value="ECO:0007669"/>
    <property type="project" value="TreeGrafter"/>
</dbReference>
<dbReference type="GO" id="GO:0000978">
    <property type="term" value="F:RNA polymerase II cis-regulatory region sequence-specific DNA binding"/>
    <property type="evidence" value="ECO:0007669"/>
    <property type="project" value="TreeGrafter"/>
</dbReference>
<keyword evidence="2" id="KW-0805">Transcription regulation</keyword>
<dbReference type="Pfam" id="PF00170">
    <property type="entry name" value="bZIP_1"/>
    <property type="match status" value="1"/>
</dbReference>
<dbReference type="EMBL" id="CANHGI010000001">
    <property type="protein sequence ID" value="CAI5439400.1"/>
    <property type="molecule type" value="Genomic_DNA"/>
</dbReference>
<evidence type="ECO:0000256" key="2">
    <source>
        <dbReference type="ARBA" id="ARBA00023015"/>
    </source>
</evidence>
<evidence type="ECO:0000256" key="3">
    <source>
        <dbReference type="ARBA" id="ARBA00023125"/>
    </source>
</evidence>
<dbReference type="GO" id="GO:0000981">
    <property type="term" value="F:DNA-binding transcription factor activity, RNA polymerase II-specific"/>
    <property type="evidence" value="ECO:0007669"/>
    <property type="project" value="TreeGrafter"/>
</dbReference>
<comment type="subcellular location">
    <subcellularLocation>
        <location evidence="1">Endoplasmic reticulum membrane</location>
        <topology evidence="1">Single-pass type II membrane protein</topology>
    </subcellularLocation>
</comment>
<dbReference type="PROSITE" id="PS50217">
    <property type="entry name" value="BZIP"/>
    <property type="match status" value="1"/>
</dbReference>
<evidence type="ECO:0000259" key="8">
    <source>
        <dbReference type="PROSITE" id="PS50217"/>
    </source>
</evidence>
<dbReference type="GO" id="GO:0005789">
    <property type="term" value="C:endoplasmic reticulum membrane"/>
    <property type="evidence" value="ECO:0007669"/>
    <property type="project" value="UniProtKB-SubCell"/>
</dbReference>
<gene>
    <name evidence="9" type="ORF">CAMP_LOCUS2037</name>
</gene>
<dbReference type="PANTHER" id="PTHR45996:SF3">
    <property type="entry name" value="CREB-H TRANSCRIPTION FACTOR HOMOLOG LET-607"/>
    <property type="match status" value="1"/>
</dbReference>
<reference evidence="9" key="1">
    <citation type="submission" date="2022-11" db="EMBL/GenBank/DDBJ databases">
        <authorList>
            <person name="Kikuchi T."/>
        </authorList>
    </citation>
    <scope>NUCLEOTIDE SEQUENCE</scope>
    <source>
        <strain evidence="9">PS1010</strain>
    </source>
</reference>
<keyword evidence="6" id="KW-0175">Coiled coil</keyword>
<feature type="domain" description="BZIP" evidence="8">
    <location>
        <begin position="272"/>
        <end position="335"/>
    </location>
</feature>
<dbReference type="Proteomes" id="UP001152747">
    <property type="component" value="Unassembled WGS sequence"/>
</dbReference>
<evidence type="ECO:0000256" key="4">
    <source>
        <dbReference type="ARBA" id="ARBA00023163"/>
    </source>
</evidence>
<name>A0A9P1MTS8_9PELO</name>
<sequence>MDQDFDDLLNIGPGGIDAEQINFDEDNDHNGLGMMLSATDDDTLWNHFDSFVDPHFTADEFCDNLVSKLDSLQAEADHCYAAAPLSPVGSLALSQASTSPSSYSHSSSGEETSSYNHMDILQQASNEIFKVPKEEEDFEFCQTGPLISFNSSQSTSSAGSSSSSSIHPQNTLKARLGYQTNNVVRFKTAIPQNHQQQQNRILNPAHISLNSPSTYGIPAQQQQQNATFLKTAGGERRKYPQLTLTEEEKRLCKKEGIVLPEFYPLTKAEERDLKRIRRKIRNKRSAQTSRKRKQDYIEQLEDRVADCSKENQSLKAQVEHLQREHQTVMMQMRKLQAALGQSAKRGTQAGTCLAVLMLSACLLVAPQLNPLTRDQSLECQDEGCQPSTQPPSPQNQQQHQKMMVSPPQAPISPISPQQNNGGAPQKSINKSILIDTNTKMHHGVHHQQKIIAPPVVSKKARTSRTLENVCENNSGKYEPLKTSSQPQQQMVPIAPKRKLVQTQNQPQIIQRNNVVYQRVAPAAAPIRKMVQYVANFDQGYQNQMQRPIKYEILSNNSDYLDQTQQQTAQWVHNQSNPNMNLQKFAQNPNMSNNIAPRHQIRQIQTSNSASSAATSQPQIKRLKTQMY</sequence>
<comment type="caution">
    <text evidence="9">The sequence shown here is derived from an EMBL/GenBank/DDBJ whole genome shotgun (WGS) entry which is preliminary data.</text>
</comment>
<dbReference type="InterPro" id="IPR004827">
    <property type="entry name" value="bZIP"/>
</dbReference>
<accession>A0A9P1MTS8</accession>
<feature type="compositionally biased region" description="Low complexity" evidence="7">
    <location>
        <begin position="605"/>
        <end position="615"/>
    </location>
</feature>
<evidence type="ECO:0000313" key="9">
    <source>
        <dbReference type="EMBL" id="CAI5439400.1"/>
    </source>
</evidence>
<dbReference type="Gene3D" id="1.20.5.170">
    <property type="match status" value="1"/>
</dbReference>
<dbReference type="SMART" id="SM00338">
    <property type="entry name" value="BRLZ"/>
    <property type="match status" value="1"/>
</dbReference>
<keyword evidence="10" id="KW-1185">Reference proteome</keyword>
<evidence type="ECO:0000256" key="1">
    <source>
        <dbReference type="ARBA" id="ARBA00004648"/>
    </source>
</evidence>
<dbReference type="OrthoDB" id="674948at2759"/>
<dbReference type="InterPro" id="IPR051381">
    <property type="entry name" value="CREB_ATF_subfamily"/>
</dbReference>
<evidence type="ECO:0000256" key="5">
    <source>
        <dbReference type="ARBA" id="ARBA00023242"/>
    </source>
</evidence>
<dbReference type="SUPFAM" id="SSF57959">
    <property type="entry name" value="Leucine zipper domain"/>
    <property type="match status" value="1"/>
</dbReference>
<evidence type="ECO:0000256" key="7">
    <source>
        <dbReference type="SAM" id="MobiDB-lite"/>
    </source>
</evidence>